<dbReference type="EMBL" id="GDKF01004870">
    <property type="protein sequence ID" value="JAT73752.1"/>
    <property type="molecule type" value="Transcribed_RNA"/>
</dbReference>
<dbReference type="PANTHER" id="PTHR19846">
    <property type="entry name" value="WD40 REPEAT PROTEIN"/>
    <property type="match status" value="1"/>
</dbReference>
<sequence length="457" mass="49865">MQEAQIMMPLPEASAAVMSKQQEIMQELELRRRMKTVVVPTNDGEVRRLLRELGEPITLFGEREMERSDRLRKIYALNDYAAPSGLTLEPAAQLVSQKEIFYTEGSDQLKSARLQIAQESLKRAARRLHSERQRMEANGHGDQEELPLRHLINQVSEIGDDRPIVGCVFSPDGSQLLTGSWSGAVKIWDSASCRVVTSIKAHTDRVTGVAWNPNVAGTSTEGVAFVSGATDGTACLWSKEGHCQATLSGHTDRLGRVAFHPFGRHVGTASFDTTWRFWDIATSTCLQEQEGHSRAVYAIAFQGDGALAATGGMDATGRLWDLRTGRNIMKLEGHVKSILAADFSPNGYHVATGSEDNTAHVFDLRKKGTLTILPGHTSLISTVRFEPITGSYLLTCGYDKVSKLWAGRTLRLAKTLAGHDGKVMAGDISPDGACLIATAGYDRTLKLYSPDALALSI</sequence>
<feature type="repeat" description="WD" evidence="3">
    <location>
        <begin position="373"/>
        <end position="415"/>
    </location>
</feature>
<dbReference type="GO" id="GO:0030621">
    <property type="term" value="F:U4 snRNA binding"/>
    <property type="evidence" value="ECO:0007669"/>
    <property type="project" value="TreeGrafter"/>
</dbReference>
<dbReference type="SUPFAM" id="SSF50978">
    <property type="entry name" value="WD40 repeat-like"/>
    <property type="match status" value="1"/>
</dbReference>
<dbReference type="InterPro" id="IPR019775">
    <property type="entry name" value="WD40_repeat_CS"/>
</dbReference>
<dbReference type="GO" id="GO:0046540">
    <property type="term" value="C:U4/U6 x U5 tri-snRNP complex"/>
    <property type="evidence" value="ECO:0007669"/>
    <property type="project" value="TreeGrafter"/>
</dbReference>
<dbReference type="Pfam" id="PF08799">
    <property type="entry name" value="PRP4"/>
    <property type="match status" value="1"/>
</dbReference>
<dbReference type="InterPro" id="IPR001680">
    <property type="entry name" value="WD40_rpt"/>
</dbReference>
<evidence type="ECO:0000259" key="4">
    <source>
        <dbReference type="SMART" id="SM00500"/>
    </source>
</evidence>
<feature type="domain" description="Pre-mRNA processing factor 4 (PRP4)-like" evidence="4">
    <location>
        <begin position="41"/>
        <end position="92"/>
    </location>
</feature>
<dbReference type="SUPFAM" id="SSF158230">
    <property type="entry name" value="PRP4-like"/>
    <property type="match status" value="1"/>
</dbReference>
<dbReference type="PROSITE" id="PS00678">
    <property type="entry name" value="WD_REPEATS_1"/>
    <property type="match status" value="1"/>
</dbReference>
<dbReference type="Gene3D" id="2.130.10.10">
    <property type="entry name" value="YVTN repeat-like/Quinoprotein amine dehydrogenase"/>
    <property type="match status" value="2"/>
</dbReference>
<dbReference type="CDD" id="cd00200">
    <property type="entry name" value="WD40"/>
    <property type="match status" value="1"/>
</dbReference>
<feature type="repeat" description="WD" evidence="3">
    <location>
        <begin position="247"/>
        <end position="288"/>
    </location>
</feature>
<name>A0A1D2A3I2_AUXPR</name>
<dbReference type="SMART" id="SM00500">
    <property type="entry name" value="SFM"/>
    <property type="match status" value="1"/>
</dbReference>
<evidence type="ECO:0000313" key="5">
    <source>
        <dbReference type="EMBL" id="JAT73752.1"/>
    </source>
</evidence>
<dbReference type="PROSITE" id="PS50082">
    <property type="entry name" value="WD_REPEATS_2"/>
    <property type="match status" value="6"/>
</dbReference>
<dbReference type="InterPro" id="IPR015943">
    <property type="entry name" value="WD40/YVTN_repeat-like_dom_sf"/>
</dbReference>
<dbReference type="InterPro" id="IPR014906">
    <property type="entry name" value="PRP4-like"/>
</dbReference>
<dbReference type="Pfam" id="PF00400">
    <property type="entry name" value="WD40"/>
    <property type="match status" value="7"/>
</dbReference>
<accession>A0A1D2A3I2</accession>
<dbReference type="SMART" id="SM00320">
    <property type="entry name" value="WD40"/>
    <property type="match status" value="7"/>
</dbReference>
<dbReference type="PROSITE" id="PS50294">
    <property type="entry name" value="WD_REPEATS_REGION"/>
    <property type="match status" value="5"/>
</dbReference>
<evidence type="ECO:0000256" key="3">
    <source>
        <dbReference type="PROSITE-ProRule" id="PRU00221"/>
    </source>
</evidence>
<proteinExistence type="predicted"/>
<keyword evidence="2" id="KW-0677">Repeat</keyword>
<evidence type="ECO:0000256" key="1">
    <source>
        <dbReference type="ARBA" id="ARBA00022574"/>
    </source>
</evidence>
<feature type="repeat" description="WD" evidence="3">
    <location>
        <begin position="331"/>
        <end position="372"/>
    </location>
</feature>
<dbReference type="InterPro" id="IPR036285">
    <property type="entry name" value="PRP4-like_sf"/>
</dbReference>
<dbReference type="GO" id="GO:0017070">
    <property type="term" value="F:U6 snRNA binding"/>
    <property type="evidence" value="ECO:0007669"/>
    <property type="project" value="TreeGrafter"/>
</dbReference>
<protein>
    <recommendedName>
        <fullName evidence="4">Pre-mRNA processing factor 4 (PRP4)-like domain-containing protein</fullName>
    </recommendedName>
</protein>
<dbReference type="GO" id="GO:0000398">
    <property type="term" value="P:mRNA splicing, via spliceosome"/>
    <property type="evidence" value="ECO:0007669"/>
    <property type="project" value="TreeGrafter"/>
</dbReference>
<gene>
    <name evidence="5" type="ORF">g.48784</name>
</gene>
<dbReference type="InterPro" id="IPR036322">
    <property type="entry name" value="WD40_repeat_dom_sf"/>
</dbReference>
<feature type="repeat" description="WD" evidence="3">
    <location>
        <begin position="289"/>
        <end position="330"/>
    </location>
</feature>
<feature type="repeat" description="WD" evidence="3">
    <location>
        <begin position="199"/>
        <end position="238"/>
    </location>
</feature>
<organism evidence="5">
    <name type="scientific">Auxenochlorella protothecoides</name>
    <name type="common">Green microalga</name>
    <name type="synonym">Chlorella protothecoides</name>
    <dbReference type="NCBI Taxonomy" id="3075"/>
    <lineage>
        <taxon>Eukaryota</taxon>
        <taxon>Viridiplantae</taxon>
        <taxon>Chlorophyta</taxon>
        <taxon>core chlorophytes</taxon>
        <taxon>Trebouxiophyceae</taxon>
        <taxon>Chlorellales</taxon>
        <taxon>Chlorellaceae</taxon>
        <taxon>Auxenochlorella</taxon>
    </lineage>
</organism>
<evidence type="ECO:0000256" key="2">
    <source>
        <dbReference type="ARBA" id="ARBA00022737"/>
    </source>
</evidence>
<dbReference type="AlphaFoldDB" id="A0A1D2A3I2"/>
<dbReference type="PANTHER" id="PTHR19846:SF0">
    <property type="entry name" value="PRE-MRNA PROCESSING FACTOR 4"/>
    <property type="match status" value="1"/>
</dbReference>
<dbReference type="Gene3D" id="4.10.280.110">
    <property type="entry name" value="Pre-mRNA processing factor 4 domain"/>
    <property type="match status" value="1"/>
</dbReference>
<feature type="repeat" description="WD" evidence="3">
    <location>
        <begin position="157"/>
        <end position="198"/>
    </location>
</feature>
<reference evidence="5" key="1">
    <citation type="submission" date="2015-08" db="EMBL/GenBank/DDBJ databases">
        <authorList>
            <person name="Babu N.S."/>
            <person name="Beckwith C.J."/>
            <person name="Beseler K.G."/>
            <person name="Brison A."/>
            <person name="Carone J.V."/>
            <person name="Caskin T.P."/>
            <person name="Diamond M."/>
            <person name="Durham M.E."/>
            <person name="Foxe J.M."/>
            <person name="Go M."/>
            <person name="Henderson B.A."/>
            <person name="Jones I.B."/>
            <person name="McGettigan J.A."/>
            <person name="Micheletti S.J."/>
            <person name="Nasrallah M.E."/>
            <person name="Ortiz D."/>
            <person name="Piller C.R."/>
            <person name="Privatt S.R."/>
            <person name="Schneider S.L."/>
            <person name="Sharp S."/>
            <person name="Smith T.C."/>
            <person name="Stanton J.D."/>
            <person name="Ullery H.E."/>
            <person name="Wilson R.J."/>
            <person name="Serrano M.G."/>
            <person name="Buck G."/>
            <person name="Lee V."/>
            <person name="Wang Y."/>
            <person name="Carvalho R."/>
            <person name="Voegtly L."/>
            <person name="Shi R."/>
            <person name="Duckworth R."/>
            <person name="Johnson A."/>
            <person name="Loviza R."/>
            <person name="Walstead R."/>
            <person name="Shah Z."/>
            <person name="Kiflezghi M."/>
            <person name="Wade K."/>
            <person name="Ball S.L."/>
            <person name="Bradley K.W."/>
            <person name="Asai D.J."/>
            <person name="Bowman C.A."/>
            <person name="Russell D.A."/>
            <person name="Pope W.H."/>
            <person name="Jacobs-Sera D."/>
            <person name="Hendrix R.W."/>
            <person name="Hatfull G.F."/>
        </authorList>
    </citation>
    <scope>NUCLEOTIDE SEQUENCE</scope>
</reference>
<dbReference type="FunFam" id="2.130.10.10:FF:000411">
    <property type="entry name" value="U4/U6 small nuclear ribonucleoprotein Prp4"/>
    <property type="match status" value="1"/>
</dbReference>
<keyword evidence="1 3" id="KW-0853">WD repeat</keyword>